<gene>
    <name evidence="1" type="ORF">Scep_012847</name>
</gene>
<keyword evidence="2" id="KW-1185">Reference proteome</keyword>
<comment type="caution">
    <text evidence="1">The sequence shown here is derived from an EMBL/GenBank/DDBJ whole genome shotgun (WGS) entry which is preliminary data.</text>
</comment>
<evidence type="ECO:0000313" key="1">
    <source>
        <dbReference type="EMBL" id="KAK9133319.1"/>
    </source>
</evidence>
<proteinExistence type="predicted"/>
<accession>A0AAP0JFV2</accession>
<dbReference type="EMBL" id="JBBNAG010000005">
    <property type="protein sequence ID" value="KAK9133319.1"/>
    <property type="molecule type" value="Genomic_DNA"/>
</dbReference>
<name>A0AAP0JFV2_9MAGN</name>
<dbReference type="AlphaFoldDB" id="A0AAP0JFV2"/>
<reference evidence="1 2" key="1">
    <citation type="submission" date="2024-01" db="EMBL/GenBank/DDBJ databases">
        <title>Genome assemblies of Stephania.</title>
        <authorList>
            <person name="Yang L."/>
        </authorList>
    </citation>
    <scope>NUCLEOTIDE SEQUENCE [LARGE SCALE GENOMIC DNA]</scope>
    <source>
        <strain evidence="1">JXDWG</strain>
        <tissue evidence="1">Leaf</tissue>
    </source>
</reference>
<dbReference type="Proteomes" id="UP001419268">
    <property type="component" value="Unassembled WGS sequence"/>
</dbReference>
<organism evidence="1 2">
    <name type="scientific">Stephania cephalantha</name>
    <dbReference type="NCBI Taxonomy" id="152367"/>
    <lineage>
        <taxon>Eukaryota</taxon>
        <taxon>Viridiplantae</taxon>
        <taxon>Streptophyta</taxon>
        <taxon>Embryophyta</taxon>
        <taxon>Tracheophyta</taxon>
        <taxon>Spermatophyta</taxon>
        <taxon>Magnoliopsida</taxon>
        <taxon>Ranunculales</taxon>
        <taxon>Menispermaceae</taxon>
        <taxon>Menispermoideae</taxon>
        <taxon>Cissampelideae</taxon>
        <taxon>Stephania</taxon>
    </lineage>
</organism>
<protein>
    <submittedName>
        <fullName evidence="1">Uncharacterized protein</fullName>
    </submittedName>
</protein>
<evidence type="ECO:0000313" key="2">
    <source>
        <dbReference type="Proteomes" id="UP001419268"/>
    </source>
</evidence>
<sequence length="64" mass="7687">MALLWEVWKERNMRTFESKESSVGEMNDRIHVVLWLLDKKILKDLKGELYQGRWCNITVMDDMG</sequence>